<feature type="region of interest" description="Disordered" evidence="7">
    <location>
        <begin position="435"/>
        <end position="458"/>
    </location>
</feature>
<dbReference type="GO" id="GO:0030688">
    <property type="term" value="C:preribosome, small subunit precursor"/>
    <property type="evidence" value="ECO:0007669"/>
    <property type="project" value="TreeGrafter"/>
</dbReference>
<sequence>MRKWTTSSKLAGCCTLVAKMVSGAEQQQGHRAGVYKQKNKGHKHGKHRTKGEIERENKGRVSVTALTKKQRKEARKMDKRHKANQLRRNKKDLVLTEKRRLGSRDGPPHLVAVVALHAGVDAEAVTRLLRCEGAGGLVREENSVCGVSDSFGLVMPRFKQRFTFLRPDTADMHSLLDVVKVADSLVFVLDSTEGWDSYGDHCLSCLFSQGLPAHALVCQGVSDLAVKKRVDSRRALAKISEIRFPGARLFPLDSDQDATLMLRHLGAQRQRRLGFRSRRPHLLAQQVSYTPNSSEGSGGAPTGLGTLRVSGYVRGCPLQVDRLVHISGFGDFLLSQIDAPIDPLPLNSMTPRPAKPGKKGDVDMQDGGVEVASVRVLMKADPARRESLQAEAEVDPMDGEQTWPTDTELLEAEEARKSKRVMKVPKGTSDYQATWIVDEEDENGEEDEESTDDEEDEDLMMEESIDGEDLDSQVMSVMHMLVRRHPSNTDPIKSKEELVFHCGFRRFRACPIFSQHTSADKHKLERFLRADAPTVVSVYAPITFPTAGVLLFKQREDGMQDLVGTGNLLSCDPQRVVLKRIVLSGHPFKINRRSAVCRYMFFNRDDILWFKPVELRTKWGRRGHIKEALGTHGHMKCVFDSQMRSQDTVMMNLYKRVYPRWTYDPYVPLPLPWVKGEGTQVPDDFDME</sequence>
<feature type="domain" description="Bms1-type G" evidence="8">
    <location>
        <begin position="107"/>
        <end position="271"/>
    </location>
</feature>
<dbReference type="PROSITE" id="PS51714">
    <property type="entry name" value="G_BMS1"/>
    <property type="match status" value="1"/>
</dbReference>
<dbReference type="Pfam" id="PF08142">
    <property type="entry name" value="AARP2CN"/>
    <property type="match status" value="1"/>
</dbReference>
<dbReference type="PANTHER" id="PTHR12858">
    <property type="entry name" value="RIBOSOME BIOGENESIS PROTEIN"/>
    <property type="match status" value="1"/>
</dbReference>
<evidence type="ECO:0000256" key="2">
    <source>
        <dbReference type="ARBA" id="ARBA00022517"/>
    </source>
</evidence>
<dbReference type="GO" id="GO:0000462">
    <property type="term" value="P:maturation of SSU-rRNA from tricistronic rRNA transcript (SSU-rRNA, 5.8S rRNA, LSU-rRNA)"/>
    <property type="evidence" value="ECO:0007669"/>
    <property type="project" value="TreeGrafter"/>
</dbReference>
<organism evidence="9 10">
    <name type="scientific">Oncorhynchus kisutch</name>
    <name type="common">Coho salmon</name>
    <name type="synonym">Salmo kisutch</name>
    <dbReference type="NCBI Taxonomy" id="8019"/>
    <lineage>
        <taxon>Eukaryota</taxon>
        <taxon>Metazoa</taxon>
        <taxon>Chordata</taxon>
        <taxon>Craniata</taxon>
        <taxon>Vertebrata</taxon>
        <taxon>Euteleostomi</taxon>
        <taxon>Actinopterygii</taxon>
        <taxon>Neopterygii</taxon>
        <taxon>Teleostei</taxon>
        <taxon>Protacanthopterygii</taxon>
        <taxon>Salmoniformes</taxon>
        <taxon>Salmonidae</taxon>
        <taxon>Salmoninae</taxon>
        <taxon>Oncorhynchus</taxon>
    </lineage>
</organism>
<keyword evidence="3" id="KW-0539">Nucleus</keyword>
<feature type="compositionally biased region" description="Acidic residues" evidence="7">
    <location>
        <begin position="437"/>
        <end position="458"/>
    </location>
</feature>
<evidence type="ECO:0000313" key="9">
    <source>
        <dbReference type="Ensembl" id="ENSOKIP00005050253.1"/>
    </source>
</evidence>
<gene>
    <name evidence="9" type="primary">TSR1</name>
    <name evidence="9" type="synonym">tsr1</name>
</gene>
<dbReference type="GO" id="GO:0000479">
    <property type="term" value="P:endonucleolytic cleavage of tricistronic rRNA transcript (SSU-rRNA, 5.8S rRNA, LSU-rRNA)"/>
    <property type="evidence" value="ECO:0007669"/>
    <property type="project" value="TreeGrafter"/>
</dbReference>
<dbReference type="InterPro" id="IPR012948">
    <property type="entry name" value="AARP2CN"/>
</dbReference>
<dbReference type="AlphaFoldDB" id="A0A8C7H0E2"/>
<feature type="region of interest" description="Disordered" evidence="7">
    <location>
        <begin position="344"/>
        <end position="365"/>
    </location>
</feature>
<dbReference type="Pfam" id="PF22298">
    <property type="entry name" value="Tsr1_G-like"/>
    <property type="match status" value="1"/>
</dbReference>
<feature type="region of interest" description="Disordered" evidence="7">
    <location>
        <begin position="25"/>
        <end position="54"/>
    </location>
</feature>
<evidence type="ECO:0000256" key="3">
    <source>
        <dbReference type="ARBA" id="ARBA00023242"/>
    </source>
</evidence>
<dbReference type="GeneTree" id="ENSGT00940000153195"/>
<dbReference type="GO" id="GO:0034511">
    <property type="term" value="F:U3 snoRNA binding"/>
    <property type="evidence" value="ECO:0007669"/>
    <property type="project" value="TreeGrafter"/>
</dbReference>
<comment type="subcellular location">
    <subcellularLocation>
        <location evidence="1">Nucleus</location>
        <location evidence="1">Nucleolus</location>
    </subcellularLocation>
</comment>
<dbReference type="Proteomes" id="UP000694557">
    <property type="component" value="Unassembled WGS sequence"/>
</dbReference>
<keyword evidence="2" id="KW-0690">Ribosome biogenesis</keyword>
<dbReference type="PANTHER" id="PTHR12858:SF1">
    <property type="entry name" value="PRE-RRNA-PROCESSING PROTEIN TSR1 HOMOLOG"/>
    <property type="match status" value="1"/>
</dbReference>
<evidence type="ECO:0000256" key="7">
    <source>
        <dbReference type="SAM" id="MobiDB-lite"/>
    </source>
</evidence>
<evidence type="ECO:0000313" key="10">
    <source>
        <dbReference type="Proteomes" id="UP000694557"/>
    </source>
</evidence>
<comment type="similarity">
    <text evidence="5">Belongs to the TRAFAC class translation factor GTPase superfamily. Bms1-like GTPase family. TSR1 subfamily.</text>
</comment>
<dbReference type="Pfam" id="PF04950">
    <property type="entry name" value="RIBIOP_C"/>
    <property type="match status" value="1"/>
</dbReference>
<dbReference type="GO" id="GO:0003924">
    <property type="term" value="F:GTPase activity"/>
    <property type="evidence" value="ECO:0007669"/>
    <property type="project" value="TreeGrafter"/>
</dbReference>
<evidence type="ECO:0000256" key="6">
    <source>
        <dbReference type="ARBA" id="ARBA00040070"/>
    </source>
</evidence>
<dbReference type="GO" id="GO:0005525">
    <property type="term" value="F:GTP binding"/>
    <property type="evidence" value="ECO:0007669"/>
    <property type="project" value="TreeGrafter"/>
</dbReference>
<evidence type="ECO:0000256" key="4">
    <source>
        <dbReference type="ARBA" id="ARBA00037087"/>
    </source>
</evidence>
<reference evidence="9" key="2">
    <citation type="submission" date="2025-09" db="UniProtKB">
        <authorList>
            <consortium name="Ensembl"/>
        </authorList>
    </citation>
    <scope>IDENTIFICATION</scope>
</reference>
<dbReference type="SMART" id="SM00785">
    <property type="entry name" value="AARP2CN"/>
    <property type="match status" value="1"/>
</dbReference>
<dbReference type="SMART" id="SM01362">
    <property type="entry name" value="DUF663"/>
    <property type="match status" value="1"/>
</dbReference>
<feature type="compositionally biased region" description="Basic residues" evidence="7">
    <location>
        <begin position="37"/>
        <end position="49"/>
    </location>
</feature>
<comment type="function">
    <text evidence="4">Required during maturation of the 40S ribosomal subunit in the nucleolus.</text>
</comment>
<dbReference type="InterPro" id="IPR039761">
    <property type="entry name" value="Bms1/Tsr1"/>
</dbReference>
<reference evidence="9" key="1">
    <citation type="submission" date="2025-08" db="UniProtKB">
        <authorList>
            <consortium name="Ensembl"/>
        </authorList>
    </citation>
    <scope>IDENTIFICATION</scope>
</reference>
<evidence type="ECO:0000259" key="8">
    <source>
        <dbReference type="PROSITE" id="PS51714"/>
    </source>
</evidence>
<dbReference type="InterPro" id="IPR030387">
    <property type="entry name" value="G_Bms1/Tsr1_dom"/>
</dbReference>
<dbReference type="InterPro" id="IPR007034">
    <property type="entry name" value="BMS1_TSR1_C"/>
</dbReference>
<name>A0A8C7H0E2_ONCKI</name>
<accession>A0A8C7H0E2</accession>
<dbReference type="GO" id="GO:0005730">
    <property type="term" value="C:nucleolus"/>
    <property type="evidence" value="ECO:0007669"/>
    <property type="project" value="UniProtKB-SubCell"/>
</dbReference>
<evidence type="ECO:0000256" key="1">
    <source>
        <dbReference type="ARBA" id="ARBA00004604"/>
    </source>
</evidence>
<protein>
    <recommendedName>
        <fullName evidence="6">Pre-rRNA-processing protein TSR1 homolog</fullName>
    </recommendedName>
</protein>
<keyword evidence="10" id="KW-1185">Reference proteome</keyword>
<dbReference type="Ensembl" id="ENSOKIT00005053057.1">
    <property type="protein sequence ID" value="ENSOKIP00005050253.1"/>
    <property type="gene ID" value="ENSOKIG00005020641.1"/>
</dbReference>
<proteinExistence type="inferred from homology"/>
<evidence type="ECO:0000256" key="5">
    <source>
        <dbReference type="ARBA" id="ARBA00038288"/>
    </source>
</evidence>